<dbReference type="InterPro" id="IPR025992">
    <property type="entry name" value="Haem-bd"/>
</dbReference>
<dbReference type="PANTHER" id="PTHR30600">
    <property type="entry name" value="CYTOCHROME C PEROXIDASE-RELATED"/>
    <property type="match status" value="1"/>
</dbReference>
<dbReference type="InterPro" id="IPR009056">
    <property type="entry name" value="Cyt_c-like_dom"/>
</dbReference>
<keyword evidence="9" id="KW-1185">Reference proteome</keyword>
<evidence type="ECO:0000313" key="9">
    <source>
        <dbReference type="Proteomes" id="UP000248116"/>
    </source>
</evidence>
<dbReference type="InterPro" id="IPR004852">
    <property type="entry name" value="Di-haem_cyt_c_peroxidsae"/>
</dbReference>
<dbReference type="EMBL" id="PRCW01000028">
    <property type="protein sequence ID" value="PYD48649.1"/>
    <property type="molecule type" value="Genomic_DNA"/>
</dbReference>
<evidence type="ECO:0000256" key="2">
    <source>
        <dbReference type="ARBA" id="ARBA00022617"/>
    </source>
</evidence>
<dbReference type="SMART" id="SM01235">
    <property type="entry name" value="Haem_bd"/>
    <property type="match status" value="1"/>
</dbReference>
<keyword evidence="4" id="KW-0560">Oxidoreductase</keyword>
<comment type="subcellular location">
    <subcellularLocation>
        <location evidence="1">Cell envelope</location>
    </subcellularLocation>
</comment>
<evidence type="ECO:0000256" key="5">
    <source>
        <dbReference type="ARBA" id="ARBA00023004"/>
    </source>
</evidence>
<dbReference type="InterPro" id="IPR051395">
    <property type="entry name" value="Cytochrome_c_Peroxidase/MauG"/>
</dbReference>
<evidence type="ECO:0000259" key="7">
    <source>
        <dbReference type="PROSITE" id="PS51007"/>
    </source>
</evidence>
<feature type="domain" description="Cytochrome c" evidence="7">
    <location>
        <begin position="185"/>
        <end position="294"/>
    </location>
</feature>
<keyword evidence="2 6" id="KW-0349">Heme</keyword>
<organism evidence="8 9">
    <name type="scientific">Novacetimonas pomaceti</name>
    <dbReference type="NCBI Taxonomy" id="2021998"/>
    <lineage>
        <taxon>Bacteria</taxon>
        <taxon>Pseudomonadati</taxon>
        <taxon>Pseudomonadota</taxon>
        <taxon>Alphaproteobacteria</taxon>
        <taxon>Acetobacterales</taxon>
        <taxon>Acetobacteraceae</taxon>
        <taxon>Novacetimonas</taxon>
    </lineage>
</organism>
<dbReference type="Pfam" id="PF03150">
    <property type="entry name" value="CCP_MauG"/>
    <property type="match status" value="1"/>
</dbReference>
<dbReference type="PANTHER" id="PTHR30600:SF7">
    <property type="entry name" value="CYTOCHROME C PEROXIDASE-RELATED"/>
    <property type="match status" value="1"/>
</dbReference>
<reference evidence="8 9" key="1">
    <citation type="submission" date="2018-02" db="EMBL/GenBank/DDBJ databases">
        <authorList>
            <person name="Skraban J."/>
            <person name="Trcek J."/>
        </authorList>
    </citation>
    <scope>NUCLEOTIDE SEQUENCE [LARGE SCALE GENOMIC DNA]</scope>
    <source>
        <strain evidence="8 9">AV446</strain>
    </source>
</reference>
<accession>A0ABX5P6J7</accession>
<keyword evidence="3 6" id="KW-0479">Metal-binding</keyword>
<evidence type="ECO:0000256" key="1">
    <source>
        <dbReference type="ARBA" id="ARBA00004196"/>
    </source>
</evidence>
<evidence type="ECO:0000256" key="4">
    <source>
        <dbReference type="ARBA" id="ARBA00023002"/>
    </source>
</evidence>
<dbReference type="PROSITE" id="PS51007">
    <property type="entry name" value="CYTC"/>
    <property type="match status" value="2"/>
</dbReference>
<evidence type="ECO:0000256" key="3">
    <source>
        <dbReference type="ARBA" id="ARBA00022723"/>
    </source>
</evidence>
<feature type="domain" description="Cytochrome c" evidence="7">
    <location>
        <begin position="338"/>
        <end position="459"/>
    </location>
</feature>
<dbReference type="SUPFAM" id="SSF46626">
    <property type="entry name" value="Cytochrome c"/>
    <property type="match status" value="2"/>
</dbReference>
<dbReference type="GO" id="GO:0004601">
    <property type="term" value="F:peroxidase activity"/>
    <property type="evidence" value="ECO:0007669"/>
    <property type="project" value="UniProtKB-KW"/>
</dbReference>
<evidence type="ECO:0000256" key="6">
    <source>
        <dbReference type="PROSITE-ProRule" id="PRU00433"/>
    </source>
</evidence>
<name>A0ABX5P6J7_9PROT</name>
<comment type="caution">
    <text evidence="8">The sequence shown here is derived from an EMBL/GenBank/DDBJ whole genome shotgun (WGS) entry which is preliminary data.</text>
</comment>
<protein>
    <submittedName>
        <fullName evidence="8">Cytochrome-c peroxidase</fullName>
    </submittedName>
</protein>
<keyword evidence="5 6" id="KW-0408">Iron</keyword>
<dbReference type="Pfam" id="PF14376">
    <property type="entry name" value="Haem_bd"/>
    <property type="match status" value="1"/>
</dbReference>
<dbReference type="Pfam" id="PF00034">
    <property type="entry name" value="Cytochrom_C"/>
    <property type="match status" value="1"/>
</dbReference>
<proteinExistence type="predicted"/>
<sequence length="474" mass="51865">MKRIISGLVAVVLVTYGGTVAYLTHFDHAGGPVLAADSPTQHDSLALAAFNALHEARCDYCHSKNTDLPFYFSLPIASSLMQHDLDQGLRHFRIEPVFDAFNKGQPPAIEQLSRIEEVIRQNRMPPSLYLFLHWHAYLSKSQRQAILDWIDSLRRQYYATPGVAPQFAAEPVQPIPAMLPPIRQDVVALGKKLYYEKLLSGDNSVSCASCHSLNTAGVDGLVTSTGIGGQKGPINAPTVYNSVFNIVQFWNGRAKDLAEQAAGPVMNPVEMGSHDWNVVAGKLAANPDYVNAFAAVFPGRPIDKATITDAIAEFEKTLITPDSRFDQYLKGNMTVLNDQEKHGYALFKSVGCAGCHSGIGMGGGAMEQLGLEGDYFSARGGAVTSADEGRFTVTKDPLDRKRQKIPLLRNVALTGPWFHDGSVKTLEQAVRLMARYQTPQHDLSEQQVADITAFLKTLTGKYNGTPIDKLHLPE</sequence>
<gene>
    <name evidence="8" type="ORF">C3920_03560</name>
</gene>
<dbReference type="Gene3D" id="1.10.760.10">
    <property type="entry name" value="Cytochrome c-like domain"/>
    <property type="match status" value="2"/>
</dbReference>
<dbReference type="Proteomes" id="UP000248116">
    <property type="component" value="Unassembled WGS sequence"/>
</dbReference>
<evidence type="ECO:0000313" key="8">
    <source>
        <dbReference type="EMBL" id="PYD48649.1"/>
    </source>
</evidence>
<dbReference type="InterPro" id="IPR036909">
    <property type="entry name" value="Cyt_c-like_dom_sf"/>
</dbReference>
<dbReference type="RefSeq" id="WP_110559580.1">
    <property type="nucleotide sequence ID" value="NZ_PRCW01000028.1"/>
</dbReference>
<keyword evidence="8" id="KW-0575">Peroxidase</keyword>